<evidence type="ECO:0000313" key="2">
    <source>
        <dbReference type="Proteomes" id="UP001172743"/>
    </source>
</evidence>
<keyword evidence="2" id="KW-1185">Reference proteome</keyword>
<sequence>MAPYKTLLFDLDDTLLDFQASEEVALQNLFKEQEFTLTPDMKANYKRLNASLWKAYENNEISRDEVVNKRFALLFQQYGIEVDGIALQANYRRYLSEGHHLMEGALELIQKLSAEFDLYIVSNGISSTQHQRLKDSGLAPYFKKVFVSEDTGYQKPMKGFFDLVFSRIENINLKETLIIGDSFSADVTGGWNAGIDTCWINLNEQENQHSEIIPTYEIRNLEELYGILGIEQYELVKADSGQ</sequence>
<dbReference type="Pfam" id="PF13419">
    <property type="entry name" value="HAD_2"/>
    <property type="match status" value="1"/>
</dbReference>
<accession>A0ABT8GNY9</accession>
<dbReference type="InterPro" id="IPR041492">
    <property type="entry name" value="HAD_2"/>
</dbReference>
<dbReference type="SUPFAM" id="SSF56784">
    <property type="entry name" value="HAD-like"/>
    <property type="match status" value="1"/>
</dbReference>
<organism evidence="1 2">
    <name type="scientific">Ureibacillus aquaedulcis</name>
    <dbReference type="NCBI Taxonomy" id="3058421"/>
    <lineage>
        <taxon>Bacteria</taxon>
        <taxon>Bacillati</taxon>
        <taxon>Bacillota</taxon>
        <taxon>Bacilli</taxon>
        <taxon>Bacillales</taxon>
        <taxon>Caryophanaceae</taxon>
        <taxon>Ureibacillus</taxon>
    </lineage>
</organism>
<dbReference type="PANTHER" id="PTHR47478:SF1">
    <property type="entry name" value="PYRIMIDINE 5'-NUCLEOTIDASE YJJG"/>
    <property type="match status" value="1"/>
</dbReference>
<dbReference type="InterPro" id="IPR023214">
    <property type="entry name" value="HAD_sf"/>
</dbReference>
<dbReference type="InterPro" id="IPR036412">
    <property type="entry name" value="HAD-like_sf"/>
</dbReference>
<name>A0ABT8GNY9_9BACL</name>
<dbReference type="InterPro" id="IPR023198">
    <property type="entry name" value="PGP-like_dom2"/>
</dbReference>
<dbReference type="PANTHER" id="PTHR47478">
    <property type="match status" value="1"/>
</dbReference>
<reference evidence="1" key="1">
    <citation type="submission" date="2023-07" db="EMBL/GenBank/DDBJ databases">
        <title>Ureibacillus sp. isolated from freshwater well.</title>
        <authorList>
            <person name="Kirdat K."/>
            <person name="Bhatt A."/>
            <person name="Teware R."/>
            <person name="Bhavsar Y."/>
            <person name="Yadav A."/>
        </authorList>
    </citation>
    <scope>NUCLEOTIDE SEQUENCE</scope>
    <source>
        <strain evidence="1">BA0131</strain>
    </source>
</reference>
<dbReference type="EMBL" id="JAUHTQ010000003">
    <property type="protein sequence ID" value="MDN4492944.1"/>
    <property type="molecule type" value="Genomic_DNA"/>
</dbReference>
<dbReference type="SFLD" id="SFLDG01129">
    <property type="entry name" value="C1.5:_HAD__Beta-PGM__Phosphata"/>
    <property type="match status" value="1"/>
</dbReference>
<dbReference type="NCBIfam" id="TIGR01549">
    <property type="entry name" value="HAD-SF-IA-v1"/>
    <property type="match status" value="1"/>
</dbReference>
<dbReference type="Proteomes" id="UP001172743">
    <property type="component" value="Unassembled WGS sequence"/>
</dbReference>
<dbReference type="InterPro" id="IPR052550">
    <property type="entry name" value="Pyrimidine_5'-ntase_YjjG"/>
</dbReference>
<dbReference type="SFLD" id="SFLDG01135">
    <property type="entry name" value="C1.5.6:_HAD__Beta-PGM__Phospha"/>
    <property type="match status" value="1"/>
</dbReference>
<protein>
    <submittedName>
        <fullName evidence="1">YjjG family noncanonical pyrimidine nucleotidase</fullName>
    </submittedName>
</protein>
<dbReference type="NCBIfam" id="TIGR02254">
    <property type="entry name" value="YjjG_YfnB"/>
    <property type="match status" value="1"/>
</dbReference>
<comment type="caution">
    <text evidence="1">The sequence shown here is derived from an EMBL/GenBank/DDBJ whole genome shotgun (WGS) entry which is preliminary data.</text>
</comment>
<dbReference type="InterPro" id="IPR011951">
    <property type="entry name" value="HAD-SF_hydro_IA_YjjG/PynA"/>
</dbReference>
<dbReference type="SFLD" id="SFLDS00003">
    <property type="entry name" value="Haloacid_Dehalogenase"/>
    <property type="match status" value="1"/>
</dbReference>
<evidence type="ECO:0000313" key="1">
    <source>
        <dbReference type="EMBL" id="MDN4492944.1"/>
    </source>
</evidence>
<dbReference type="Gene3D" id="1.10.150.240">
    <property type="entry name" value="Putative phosphatase, domain 2"/>
    <property type="match status" value="1"/>
</dbReference>
<dbReference type="RefSeq" id="WP_301137202.1">
    <property type="nucleotide sequence ID" value="NZ_JAUHTQ010000003.1"/>
</dbReference>
<gene>
    <name evidence="1" type="ORF">QYB95_05275</name>
</gene>
<proteinExistence type="predicted"/>
<dbReference type="InterPro" id="IPR006439">
    <property type="entry name" value="HAD-SF_hydro_IA"/>
</dbReference>
<dbReference type="Gene3D" id="3.40.50.1000">
    <property type="entry name" value="HAD superfamily/HAD-like"/>
    <property type="match status" value="1"/>
</dbReference>